<keyword evidence="2" id="KW-1185">Reference proteome</keyword>
<evidence type="ECO:0000313" key="2">
    <source>
        <dbReference type="Proteomes" id="UP000694044"/>
    </source>
</evidence>
<protein>
    <submittedName>
        <fullName evidence="1">Uncharacterized protein</fullName>
    </submittedName>
</protein>
<dbReference type="EMBL" id="JAGDFM010000247">
    <property type="protein sequence ID" value="KAG7381411.1"/>
    <property type="molecule type" value="Genomic_DNA"/>
</dbReference>
<evidence type="ECO:0000313" key="1">
    <source>
        <dbReference type="EMBL" id="KAG7381411.1"/>
    </source>
</evidence>
<dbReference type="OrthoDB" id="72787at2759"/>
<name>A0A8T1VJY8_9STRA</name>
<reference evidence="1" key="1">
    <citation type="submission" date="2021-02" db="EMBL/GenBank/DDBJ databases">
        <authorList>
            <person name="Palmer J.M."/>
        </authorList>
    </citation>
    <scope>NUCLEOTIDE SEQUENCE</scope>
    <source>
        <strain evidence="1">SCRP734</strain>
    </source>
</reference>
<comment type="caution">
    <text evidence="1">The sequence shown here is derived from an EMBL/GenBank/DDBJ whole genome shotgun (WGS) entry which is preliminary data.</text>
</comment>
<dbReference type="AlphaFoldDB" id="A0A8T1VJY8"/>
<organism evidence="1 2">
    <name type="scientific">Phytophthora pseudosyringae</name>
    <dbReference type="NCBI Taxonomy" id="221518"/>
    <lineage>
        <taxon>Eukaryota</taxon>
        <taxon>Sar</taxon>
        <taxon>Stramenopiles</taxon>
        <taxon>Oomycota</taxon>
        <taxon>Peronosporomycetes</taxon>
        <taxon>Peronosporales</taxon>
        <taxon>Peronosporaceae</taxon>
        <taxon>Phytophthora</taxon>
    </lineage>
</organism>
<sequence>MDTISLGAAAAHVGQSVRFVAVVQQVATGKRVLVARQRVQACHVLHVGDASRQFFKVTCWGEAPPTLIHSSSTTESDGDADPTQLSSTDAVLRVGYIALFSFCRIKSYRGNVEAQFVLRNDESATSSTVRLLYRKDRYFSTQDVPLKDLYPMIEWYKQHCREFIVETASTAAKRRRDRTTIKDLRENMVASVVCKLRPPKDISAETAESESVIASELDGVLLCELIMFDSARDVMTVNLWDQHAERRFVARLLEHRGAIEIAGVL</sequence>
<dbReference type="Proteomes" id="UP000694044">
    <property type="component" value="Unassembled WGS sequence"/>
</dbReference>
<accession>A0A8T1VJY8</accession>
<gene>
    <name evidence="1" type="ORF">PHYPSEUDO_006029</name>
</gene>
<proteinExistence type="predicted"/>